<reference evidence="1" key="1">
    <citation type="journal article" date="2011" name="Environ. Microbiol.">
        <title>Genomic insights into the metabolic potential of the polycyclic aromatic hydrocarbon degrading sulfate-reducing Deltaproteobacterium N47.</title>
        <authorList>
            <person name="Bergmann F."/>
            <person name="Selesi D."/>
            <person name="Weinmaier T."/>
            <person name="Tischler P."/>
            <person name="Rattei T."/>
            <person name="Meckenstock R.U."/>
        </authorList>
    </citation>
    <scope>NUCLEOTIDE SEQUENCE</scope>
</reference>
<protein>
    <submittedName>
        <fullName evidence="1">Uncharacterized protein</fullName>
    </submittedName>
</protein>
<sequence length="36" mass="4120">MSEYEMIPEKTGVFLKGMAISKIKKITDQLLKSETM</sequence>
<proteinExistence type="predicted"/>
<name>E1YLB9_9BACT</name>
<dbReference type="EMBL" id="FR695877">
    <property type="protein sequence ID" value="CBX30902.1"/>
    <property type="molecule type" value="Genomic_DNA"/>
</dbReference>
<organism evidence="1">
    <name type="scientific">uncultured Desulfobacterium sp</name>
    <dbReference type="NCBI Taxonomy" id="201089"/>
    <lineage>
        <taxon>Bacteria</taxon>
        <taxon>Pseudomonadati</taxon>
        <taxon>Thermodesulfobacteriota</taxon>
        <taxon>Desulfobacteria</taxon>
        <taxon>Desulfobacterales</taxon>
        <taxon>Desulfobacteriaceae</taxon>
        <taxon>Desulfobacterium</taxon>
        <taxon>environmental samples</taxon>
    </lineage>
</organism>
<accession>E1YLB9</accession>
<gene>
    <name evidence="1" type="ORF">N47_E44140</name>
</gene>
<dbReference type="AlphaFoldDB" id="E1YLB9"/>
<evidence type="ECO:0000313" key="1">
    <source>
        <dbReference type="EMBL" id="CBX30902.1"/>
    </source>
</evidence>